<feature type="domain" description="FHA" evidence="1">
    <location>
        <begin position="24"/>
        <end position="83"/>
    </location>
</feature>
<name>B8HVS5_CYAP4</name>
<evidence type="ECO:0000313" key="2">
    <source>
        <dbReference type="EMBL" id="ACL43103.1"/>
    </source>
</evidence>
<dbReference type="SMART" id="SM00240">
    <property type="entry name" value="FHA"/>
    <property type="match status" value="1"/>
</dbReference>
<organism evidence="2">
    <name type="scientific">Cyanothece sp. (strain PCC 7425 / ATCC 29141)</name>
    <dbReference type="NCBI Taxonomy" id="395961"/>
    <lineage>
        <taxon>Bacteria</taxon>
        <taxon>Bacillati</taxon>
        <taxon>Cyanobacteriota</taxon>
        <taxon>Cyanophyceae</taxon>
        <taxon>Gomontiellales</taxon>
        <taxon>Cyanothecaceae</taxon>
        <taxon>Cyanothece</taxon>
    </lineage>
</organism>
<reference evidence="2" key="1">
    <citation type="submission" date="2009-01" db="EMBL/GenBank/DDBJ databases">
        <title>Complete sequence of chromosome Cyanothece sp. PCC 7425.</title>
        <authorList>
            <consortium name="US DOE Joint Genome Institute"/>
            <person name="Lucas S."/>
            <person name="Copeland A."/>
            <person name="Lapidus A."/>
            <person name="Glavina del Rio T."/>
            <person name="Dalin E."/>
            <person name="Tice H."/>
            <person name="Bruce D."/>
            <person name="Goodwin L."/>
            <person name="Pitluck S."/>
            <person name="Sims D."/>
            <person name="Meineke L."/>
            <person name="Brettin T."/>
            <person name="Detter J.C."/>
            <person name="Han C."/>
            <person name="Larimer F."/>
            <person name="Land M."/>
            <person name="Hauser L."/>
            <person name="Kyrpides N."/>
            <person name="Ovchinnikova G."/>
            <person name="Liberton M."/>
            <person name="Stoeckel J."/>
            <person name="Banerjee A."/>
            <person name="Singh A."/>
            <person name="Page L."/>
            <person name="Sato H."/>
            <person name="Zhao L."/>
            <person name="Sherman L."/>
            <person name="Pakrasi H."/>
            <person name="Richardson P."/>
        </authorList>
    </citation>
    <scope>NUCLEOTIDE SEQUENCE</scope>
    <source>
        <strain evidence="2">PCC 7425</strain>
    </source>
</reference>
<dbReference type="SUPFAM" id="SSF49879">
    <property type="entry name" value="SMAD/FHA domain"/>
    <property type="match status" value="1"/>
</dbReference>
<dbReference type="Pfam" id="PF00498">
    <property type="entry name" value="FHA"/>
    <property type="match status" value="1"/>
</dbReference>
<evidence type="ECO:0000259" key="1">
    <source>
        <dbReference type="PROSITE" id="PS50006"/>
    </source>
</evidence>
<dbReference type="EMBL" id="CP001344">
    <property type="protein sequence ID" value="ACL43103.1"/>
    <property type="molecule type" value="Genomic_DNA"/>
</dbReference>
<dbReference type="KEGG" id="cyn:Cyan7425_0716"/>
<dbReference type="InterPro" id="IPR008984">
    <property type="entry name" value="SMAD_FHA_dom_sf"/>
</dbReference>
<dbReference type="HOGENOM" id="CLU_128707_0_0_3"/>
<gene>
    <name evidence="2" type="ordered locus">Cyan7425_0716</name>
</gene>
<dbReference type="PROSITE" id="PS50006">
    <property type="entry name" value="FHA_DOMAIN"/>
    <property type="match status" value="1"/>
</dbReference>
<protein>
    <submittedName>
        <fullName evidence="2">FHA domain containing protein</fullName>
    </submittedName>
</protein>
<accession>B8HVS5</accession>
<dbReference type="STRING" id="395961.Cyan7425_0716"/>
<dbReference type="Gene3D" id="2.60.200.20">
    <property type="match status" value="1"/>
</dbReference>
<sequence>MLKHILTVIQNSVQRSICLDAVTYSIGRSSYNTIVLEGNTLSRQHAILLRLPLADGSYRYRLIDGSVAGKRSTNGITVNGKRCQSWDLQSGDLIIFAEAVKAIYQIQA</sequence>
<dbReference type="InterPro" id="IPR000253">
    <property type="entry name" value="FHA_dom"/>
</dbReference>
<dbReference type="eggNOG" id="COG1716">
    <property type="taxonomic scope" value="Bacteria"/>
</dbReference>
<dbReference type="AlphaFoldDB" id="B8HVS5"/>
<proteinExistence type="predicted"/>